<feature type="domain" description="Helitron helicase-like" evidence="3">
    <location>
        <begin position="448"/>
        <end position="634"/>
    </location>
</feature>
<feature type="non-terminal residue" evidence="5">
    <location>
        <position position="1"/>
    </location>
</feature>
<feature type="region of interest" description="Disordered" evidence="2">
    <location>
        <begin position="115"/>
        <end position="146"/>
    </location>
</feature>
<feature type="coiled-coil region" evidence="1">
    <location>
        <begin position="14"/>
        <end position="41"/>
    </location>
</feature>
<evidence type="ECO:0000259" key="3">
    <source>
        <dbReference type="Pfam" id="PF14214"/>
    </source>
</evidence>
<comment type="caution">
    <text evidence="5">The sequence shown here is derived from an EMBL/GenBank/DDBJ whole genome shotgun (WGS) entry which is preliminary data.</text>
</comment>
<evidence type="ECO:0000256" key="1">
    <source>
        <dbReference type="SAM" id="Coils"/>
    </source>
</evidence>
<evidence type="ECO:0000313" key="5">
    <source>
        <dbReference type="EMBL" id="KAE9542440.1"/>
    </source>
</evidence>
<protein>
    <submittedName>
        <fullName evidence="5">Uncharacterized protein</fullName>
    </submittedName>
</protein>
<dbReference type="InterPro" id="IPR025476">
    <property type="entry name" value="Helitron_helicase-like"/>
</dbReference>
<dbReference type="AlphaFoldDB" id="A0A6G0U0X9"/>
<gene>
    <name evidence="5" type="ORF">AGLY_003301</name>
</gene>
<keyword evidence="1" id="KW-0175">Coiled coil</keyword>
<keyword evidence="6" id="KW-1185">Reference proteome</keyword>
<evidence type="ECO:0000313" key="6">
    <source>
        <dbReference type="Proteomes" id="UP000475862"/>
    </source>
</evidence>
<name>A0A6G0U0X9_APHGL</name>
<evidence type="ECO:0000256" key="2">
    <source>
        <dbReference type="SAM" id="MobiDB-lite"/>
    </source>
</evidence>
<feature type="compositionally biased region" description="Basic and acidic residues" evidence="2">
    <location>
        <begin position="354"/>
        <end position="363"/>
    </location>
</feature>
<dbReference type="Pfam" id="PF14214">
    <property type="entry name" value="Helitron_like_N"/>
    <property type="match status" value="1"/>
</dbReference>
<feature type="compositionally biased region" description="Acidic residues" evidence="2">
    <location>
        <begin position="364"/>
        <end position="374"/>
    </location>
</feature>
<dbReference type="Proteomes" id="UP000475862">
    <property type="component" value="Unassembled WGS sequence"/>
</dbReference>
<proteinExistence type="predicted"/>
<reference evidence="5 6" key="1">
    <citation type="submission" date="2019-08" db="EMBL/GenBank/DDBJ databases">
        <title>The genome of the soybean aphid Biotype 1, its phylome, world population structure and adaptation to the North American continent.</title>
        <authorList>
            <person name="Giordano R."/>
            <person name="Donthu R.K."/>
            <person name="Hernandez A.G."/>
            <person name="Wright C.L."/>
            <person name="Zimin A.V."/>
        </authorList>
    </citation>
    <scope>NUCLEOTIDE SEQUENCE [LARGE SCALE GENOMIC DNA]</scope>
    <source>
        <tissue evidence="5">Whole aphids</tissue>
    </source>
</reference>
<feature type="domain" description="DUF6570" evidence="4">
    <location>
        <begin position="220"/>
        <end position="347"/>
    </location>
</feature>
<accession>A0A6G0U0X9</accession>
<dbReference type="OrthoDB" id="6624231at2759"/>
<dbReference type="InterPro" id="IPR046700">
    <property type="entry name" value="DUF6570"/>
</dbReference>
<organism evidence="5 6">
    <name type="scientific">Aphis glycines</name>
    <name type="common">Soybean aphid</name>
    <dbReference type="NCBI Taxonomy" id="307491"/>
    <lineage>
        <taxon>Eukaryota</taxon>
        <taxon>Metazoa</taxon>
        <taxon>Ecdysozoa</taxon>
        <taxon>Arthropoda</taxon>
        <taxon>Hexapoda</taxon>
        <taxon>Insecta</taxon>
        <taxon>Pterygota</taxon>
        <taxon>Neoptera</taxon>
        <taxon>Paraneoptera</taxon>
        <taxon>Hemiptera</taxon>
        <taxon>Sternorrhyncha</taxon>
        <taxon>Aphidomorpha</taxon>
        <taxon>Aphidoidea</taxon>
        <taxon>Aphididae</taxon>
        <taxon>Aphidini</taxon>
        <taxon>Aphis</taxon>
        <taxon>Aphis</taxon>
    </lineage>
</organism>
<feature type="compositionally biased region" description="Polar residues" evidence="2">
    <location>
        <begin position="119"/>
        <end position="138"/>
    </location>
</feature>
<dbReference type="EMBL" id="VYZN01000010">
    <property type="protein sequence ID" value="KAE9542440.1"/>
    <property type="molecule type" value="Genomic_DNA"/>
</dbReference>
<evidence type="ECO:0000259" key="4">
    <source>
        <dbReference type="Pfam" id="PF20209"/>
    </source>
</evidence>
<sequence>LRSKIQTSHENIVLHLQELEKDKLRKQLSRASDDIVATNQRKLLNLKSTIKRLKDPILKKVNQIASRKSMLKRLQDPDIKKANQITSVKNRLKRMENPVFKKTYQIHNVRNMRKRRLPSDSSLCQNVSTKNKTPNSISYKKRERQKLNETRQKEDVLISEYILKRSPGLSEKCYSCHRLRFLSSVNKCNSDIFSRLGVSIPSDAKNTVTICSSCLPYIKKSKVPPLYIENGYELNSVPSSVTQLNQIEKQMITVYENFKCFRSDGQLKIKGNVINVPIDLTKTTSILPRRAENLAAVKMMKVNLKRKSCFKQHYLYQNVRPSLVVSALNDLIKKPLYKDAEIDKDLLAHVSETTKKLENSSDHESEETDDEDTNVEPINPGSMDTMIENCDFVSFAPGEGMKPLSILIDDHAEEKAIPDLFGGHPRTNKSPFKNYSKVRSELLNVDRRFASDSSNMFFKCKVLVQKLIASNVQIVLRKNKKGNTNANDVANPAVLNKIIDNDQKYRMLHNVQKTPSYLAAMRKNVFAMVRQEGQPTLFLTFSPSESTWTDLLKILYKLRYSKTLSDDTVLTYARKSDLIRQDPVACATYFDHRFRALFKLIKFKNVIFKEHSVKHFFYRVEYQHRGSPHVHMLLWLDNAPVFDPAKPETFGACVTLINKYITCMVDNGSPAHEYLHKNTHSHTHTCYRTDKEKQMKKCRFNIPYPPMNEICILTPLTEDISNPITRKIHLTLEDILQKLSIKDVNEYKSIIRTVIRRPTVFLKRTIKQRMVSGFNEKLFPLWQSNMDIQFILDVYSCVRYGVKKSLHRKQCTFA</sequence>
<dbReference type="Pfam" id="PF20209">
    <property type="entry name" value="DUF6570"/>
    <property type="match status" value="1"/>
</dbReference>
<feature type="region of interest" description="Disordered" evidence="2">
    <location>
        <begin position="354"/>
        <end position="380"/>
    </location>
</feature>